<dbReference type="AlphaFoldDB" id="A0A328VKY5"/>
<dbReference type="SUPFAM" id="SSF111126">
    <property type="entry name" value="Ligand-binding domain in the NO signalling and Golgi transport"/>
    <property type="match status" value="1"/>
</dbReference>
<dbReference type="Gene3D" id="3.90.1520.10">
    <property type="entry name" value="H-NOX domain"/>
    <property type="match status" value="1"/>
</dbReference>
<evidence type="ECO:0000313" key="2">
    <source>
        <dbReference type="EMBL" id="RAQ94865.1"/>
    </source>
</evidence>
<evidence type="ECO:0000259" key="1">
    <source>
        <dbReference type="SMART" id="SM00989"/>
    </source>
</evidence>
<dbReference type="GO" id="GO:0020037">
    <property type="term" value="F:heme binding"/>
    <property type="evidence" value="ECO:0007669"/>
    <property type="project" value="InterPro"/>
</dbReference>
<dbReference type="RefSeq" id="WP_112427113.1">
    <property type="nucleotide sequence ID" value="NZ_MCIF01000002.1"/>
</dbReference>
<keyword evidence="3" id="KW-1185">Reference proteome</keyword>
<dbReference type="EMBL" id="MCIF01000002">
    <property type="protein sequence ID" value="RAQ94865.1"/>
    <property type="molecule type" value="Genomic_DNA"/>
</dbReference>
<organism evidence="2 3">
    <name type="scientific">Thermogemmatispora tikiterensis</name>
    <dbReference type="NCBI Taxonomy" id="1825093"/>
    <lineage>
        <taxon>Bacteria</taxon>
        <taxon>Bacillati</taxon>
        <taxon>Chloroflexota</taxon>
        <taxon>Ktedonobacteria</taxon>
        <taxon>Thermogemmatisporales</taxon>
        <taxon>Thermogemmatisporaceae</taxon>
        <taxon>Thermogemmatispora</taxon>
    </lineage>
</organism>
<sequence length="279" mass="31924">MQGLIVVTWERYLYERFGKEFLEVYRKAIGIQSHVVPLASRIYKDEQWLIGVEAASKLTKLSPDTLLREYGRYFLLNGLTGHFCAYLLSQVRSGRALLLAMRDAHAQMRRASPQLIPPIFRYESISSNPNELLLIYDSPRHLCSLLWGTIEGAAERYGEAVRIIEVACMKHGAPECRLEVQFLPGKGQPAETPAQTTQRLARLRLAHLVLLALPEREGITLSELADRLRQRQVETEQLRPRFLLEALEHLQFAGLVKSNASQGNELFRRRYWRAPTSGK</sequence>
<comment type="caution">
    <text evidence="2">The sequence shown here is derived from an EMBL/GenBank/DDBJ whole genome shotgun (WGS) entry which is preliminary data.</text>
</comment>
<dbReference type="Pfam" id="PF07700">
    <property type="entry name" value="HNOB"/>
    <property type="match status" value="1"/>
</dbReference>
<dbReference type="InterPro" id="IPR038158">
    <property type="entry name" value="H-NOX_domain_sf"/>
</dbReference>
<protein>
    <recommendedName>
        <fullName evidence="1">4-vinyl reductase 4VR domain-containing protein</fullName>
    </recommendedName>
</protein>
<dbReference type="InterPro" id="IPR004096">
    <property type="entry name" value="V4R"/>
</dbReference>
<reference evidence="2 3" key="1">
    <citation type="submission" date="2016-08" db="EMBL/GenBank/DDBJ databases">
        <title>Analysis of Carbohydrate Active Enzymes in Thermogemmatispora T81 Reveals Carbohydrate Degradation Ability.</title>
        <authorList>
            <person name="Tomazini A."/>
            <person name="Lal S."/>
            <person name="Stott M."/>
            <person name="Henrissat B."/>
            <person name="Polikarpov I."/>
            <person name="Sparling R."/>
            <person name="Levin D.B."/>
        </authorList>
    </citation>
    <scope>NUCLEOTIDE SEQUENCE [LARGE SCALE GENOMIC DNA]</scope>
    <source>
        <strain evidence="2 3">T81</strain>
    </source>
</reference>
<accession>A0A328VKY5</accession>
<dbReference type="InterPro" id="IPR024096">
    <property type="entry name" value="NO_sig/Golgi_transp_ligand-bd"/>
</dbReference>
<gene>
    <name evidence="2" type="ORF">A4R35_04905</name>
</gene>
<dbReference type="OrthoDB" id="146724at2"/>
<feature type="domain" description="4-vinyl reductase 4VR" evidence="1">
    <location>
        <begin position="121"/>
        <end position="182"/>
    </location>
</feature>
<evidence type="ECO:0000313" key="3">
    <source>
        <dbReference type="Proteomes" id="UP000248706"/>
    </source>
</evidence>
<dbReference type="InterPro" id="IPR011644">
    <property type="entry name" value="Heme_NO-bd"/>
</dbReference>
<proteinExistence type="predicted"/>
<dbReference type="SMART" id="SM00989">
    <property type="entry name" value="V4R"/>
    <property type="match status" value="1"/>
</dbReference>
<dbReference type="Proteomes" id="UP000248706">
    <property type="component" value="Unassembled WGS sequence"/>
</dbReference>
<name>A0A328VKY5_9CHLR</name>